<accession>A0ABX0IST8</accession>
<dbReference type="Proteomes" id="UP000817854">
    <property type="component" value="Unassembled WGS sequence"/>
</dbReference>
<sequence>MKFKSVFFAIGLLLLLSCKEKNTNQDTVSQEINVENMEDTIVSSNSITTEDKSLIELLKEGISNSNLYTVLEPFKPTKSNIELKETNQQTLSGFHFAKDEKTNNYFEGIDYYGIYQVYQIDNIEANSKHLFIFRSEGSLRDPYLDCFIYDSQKKEYYLKWQFNRDIDIILFKNKYEFLSVSRDFENWKLKGITFFTFKNKYLHEGKSITINYSNYTAPKYEGSFCKEHKLVTPEIINALNSFEIENFSENDEKRPVTLKNETIFLNKKQYLTSVGYAPNNVSLEIYDNNGNHLEKIEEQINESVVFSKDFKYLERDNKKYLVQYAYFDEKRTINATILKVKVYELIDTQNIKVIEELNFSPQVTFE</sequence>
<dbReference type="PROSITE" id="PS51257">
    <property type="entry name" value="PROKAR_LIPOPROTEIN"/>
    <property type="match status" value="1"/>
</dbReference>
<evidence type="ECO:0000313" key="2">
    <source>
        <dbReference type="Proteomes" id="UP000817854"/>
    </source>
</evidence>
<reference evidence="1" key="2">
    <citation type="submission" date="2020-02" db="EMBL/GenBank/DDBJ databases">
        <title>Flavobacterium profundi sp. nov., isolated from a deep-sea seamount.</title>
        <authorList>
            <person name="Zhang D.-C."/>
        </authorList>
    </citation>
    <scope>NUCLEOTIDE SEQUENCE</scope>
    <source>
        <strain evidence="1">EC11</strain>
    </source>
</reference>
<organism evidence="1 2">
    <name type="scientific">Flavobacterium jejuense</name>
    <dbReference type="NCBI Taxonomy" id="1544455"/>
    <lineage>
        <taxon>Bacteria</taxon>
        <taxon>Pseudomonadati</taxon>
        <taxon>Bacteroidota</taxon>
        <taxon>Flavobacteriia</taxon>
        <taxon>Flavobacteriales</taxon>
        <taxon>Flavobacteriaceae</taxon>
        <taxon>Flavobacterium</taxon>
    </lineage>
</organism>
<dbReference type="RefSeq" id="WP_140963244.1">
    <property type="nucleotide sequence ID" value="NZ_VEVQ02000009.1"/>
</dbReference>
<protein>
    <submittedName>
        <fullName evidence="1">Uncharacterized protein</fullName>
    </submittedName>
</protein>
<evidence type="ECO:0000313" key="1">
    <source>
        <dbReference type="EMBL" id="NHN26932.1"/>
    </source>
</evidence>
<name>A0ABX0IST8_9FLAO</name>
<reference evidence="1" key="1">
    <citation type="submission" date="2019-05" db="EMBL/GenBank/DDBJ databases">
        <authorList>
            <person name="Lianzixin W."/>
        </authorList>
    </citation>
    <scope>NUCLEOTIDE SEQUENCE</scope>
    <source>
        <strain evidence="1">EC11</strain>
    </source>
</reference>
<dbReference type="EMBL" id="VEVQ02000009">
    <property type="protein sequence ID" value="NHN26932.1"/>
    <property type="molecule type" value="Genomic_DNA"/>
</dbReference>
<gene>
    <name evidence="1" type="ORF">FIA58_014705</name>
</gene>
<proteinExistence type="predicted"/>
<comment type="caution">
    <text evidence="1">The sequence shown here is derived from an EMBL/GenBank/DDBJ whole genome shotgun (WGS) entry which is preliminary data.</text>
</comment>
<keyword evidence="2" id="KW-1185">Reference proteome</keyword>